<evidence type="ECO:0000313" key="2">
    <source>
        <dbReference type="Proteomes" id="UP000317288"/>
    </source>
</evidence>
<reference evidence="1 2" key="1">
    <citation type="submission" date="2019-07" db="EMBL/GenBank/DDBJ databases">
        <title>Diversity of Bacteria from Kongsfjorden, Arctic.</title>
        <authorList>
            <person name="Yu Y."/>
        </authorList>
    </citation>
    <scope>NUCLEOTIDE SEQUENCE [LARGE SCALE GENOMIC DNA]</scope>
    <source>
        <strain evidence="1 2">SM1922</strain>
    </source>
</reference>
<dbReference type="CDD" id="cd09727">
    <property type="entry name" value="Cas6_I-E"/>
    <property type="match status" value="1"/>
</dbReference>
<dbReference type="Gene3D" id="3.30.70.1200">
    <property type="entry name" value="Crispr-associated protein, domain 1"/>
    <property type="match status" value="1"/>
</dbReference>
<dbReference type="Pfam" id="PF08798">
    <property type="entry name" value="CRISPR_assoc"/>
    <property type="match status" value="1"/>
</dbReference>
<dbReference type="AlphaFoldDB" id="A0A558J3J8"/>
<sequence>MYLSRVRVDLNGLSRDKLFDVMNAEAYTAHQLLWQLFPGYEGPRPFIFRQELEEAEESRGPKGLPLFYVLSDREPVSVAGLLTAESKPYAPELNVGDRLAFRLRANPTMAVSVPGQRGQRADVLMAAKKPFPPGQRTSQACVDAMNSKAREWLESRAETWGFSLPVTPELGAYRQHVLTKGSGKPVQFSTVDYEGLLEVTHPGKLIETMAHGIGRAKAFGGGLLLLRRP</sequence>
<dbReference type="RefSeq" id="WP_144813926.1">
    <property type="nucleotide sequence ID" value="NZ_VNFE01000006.1"/>
</dbReference>
<accession>A0A558J3J8</accession>
<dbReference type="SUPFAM" id="SSF117987">
    <property type="entry name" value="CRISPR-associated protein"/>
    <property type="match status" value="2"/>
</dbReference>
<gene>
    <name evidence="1" type="primary">cas6e</name>
    <name evidence="1" type="ORF">FQP89_18410</name>
</gene>
<dbReference type="Proteomes" id="UP000317288">
    <property type="component" value="Unassembled WGS sequence"/>
</dbReference>
<dbReference type="SMART" id="SM01101">
    <property type="entry name" value="CRISPR_assoc"/>
    <property type="match status" value="1"/>
</dbReference>
<organism evidence="1 2">
    <name type="scientific">Vreelandella titanicae</name>
    <dbReference type="NCBI Taxonomy" id="664683"/>
    <lineage>
        <taxon>Bacteria</taxon>
        <taxon>Pseudomonadati</taxon>
        <taxon>Pseudomonadota</taxon>
        <taxon>Gammaproteobacteria</taxon>
        <taxon>Oceanospirillales</taxon>
        <taxon>Halomonadaceae</taxon>
        <taxon>Vreelandella</taxon>
    </lineage>
</organism>
<proteinExistence type="predicted"/>
<dbReference type="InterPro" id="IPR010179">
    <property type="entry name" value="CRISPR-assoc_prot_Cse3"/>
</dbReference>
<protein>
    <submittedName>
        <fullName evidence="1">Type I-E CRISPR-associated protein Cas6/Cse3/CasE</fullName>
    </submittedName>
</protein>
<dbReference type="Gene3D" id="3.30.70.1210">
    <property type="entry name" value="Crispr-associated protein, domain 2"/>
    <property type="match status" value="1"/>
</dbReference>
<comment type="caution">
    <text evidence="1">The sequence shown here is derived from an EMBL/GenBank/DDBJ whole genome shotgun (WGS) entry which is preliminary data.</text>
</comment>
<dbReference type="NCBIfam" id="TIGR01907">
    <property type="entry name" value="casE_Cse3"/>
    <property type="match status" value="1"/>
</dbReference>
<dbReference type="EMBL" id="VNFE01000006">
    <property type="protein sequence ID" value="TVU88229.1"/>
    <property type="molecule type" value="Genomic_DNA"/>
</dbReference>
<evidence type="ECO:0000313" key="1">
    <source>
        <dbReference type="EMBL" id="TVU88229.1"/>
    </source>
</evidence>
<name>A0A558J3J8_9GAMM</name>